<dbReference type="InterPro" id="IPR000182">
    <property type="entry name" value="GNAT_dom"/>
</dbReference>
<proteinExistence type="predicted"/>
<dbReference type="PANTHER" id="PTHR42791:SF1">
    <property type="entry name" value="N-ACETYLTRANSFERASE DOMAIN-CONTAINING PROTEIN"/>
    <property type="match status" value="1"/>
</dbReference>
<dbReference type="Gene3D" id="3.40.630.30">
    <property type="match status" value="1"/>
</dbReference>
<protein>
    <submittedName>
        <fullName evidence="2">Ribosomal protein S18 acetylase RimI-like enzyme</fullName>
    </submittedName>
</protein>
<evidence type="ECO:0000313" key="2">
    <source>
        <dbReference type="EMBL" id="MBE1456437.1"/>
    </source>
</evidence>
<dbReference type="InterPro" id="IPR016181">
    <property type="entry name" value="Acyl_CoA_acyltransferase"/>
</dbReference>
<dbReference type="PROSITE" id="PS51186">
    <property type="entry name" value="GNAT"/>
    <property type="match status" value="1"/>
</dbReference>
<reference evidence="2 3" key="1">
    <citation type="submission" date="2020-10" db="EMBL/GenBank/DDBJ databases">
        <title>Sequencing the genomes of 1000 actinobacteria strains.</title>
        <authorList>
            <person name="Klenk H.-P."/>
        </authorList>
    </citation>
    <scope>NUCLEOTIDE SEQUENCE [LARGE SCALE GENOMIC DNA]</scope>
    <source>
        <strain evidence="2 3">DSM 45157</strain>
    </source>
</reference>
<dbReference type="Proteomes" id="UP000598217">
    <property type="component" value="Unassembled WGS sequence"/>
</dbReference>
<dbReference type="RefSeq" id="WP_191268523.1">
    <property type="nucleotide sequence ID" value="NZ_BMXJ01000002.1"/>
</dbReference>
<organism evidence="2 3">
    <name type="scientific">Nocardiopsis terrae</name>
    <dbReference type="NCBI Taxonomy" id="372655"/>
    <lineage>
        <taxon>Bacteria</taxon>
        <taxon>Bacillati</taxon>
        <taxon>Actinomycetota</taxon>
        <taxon>Actinomycetes</taxon>
        <taxon>Streptosporangiales</taxon>
        <taxon>Nocardiopsidaceae</taxon>
        <taxon>Nocardiopsis</taxon>
    </lineage>
</organism>
<dbReference type="InterPro" id="IPR052523">
    <property type="entry name" value="Trichothecene_AcTrans"/>
</dbReference>
<dbReference type="CDD" id="cd04301">
    <property type="entry name" value="NAT_SF"/>
    <property type="match status" value="1"/>
</dbReference>
<accession>A0ABR9HBN5</accession>
<dbReference type="Pfam" id="PF00583">
    <property type="entry name" value="Acetyltransf_1"/>
    <property type="match status" value="1"/>
</dbReference>
<evidence type="ECO:0000313" key="3">
    <source>
        <dbReference type="Proteomes" id="UP000598217"/>
    </source>
</evidence>
<sequence>MAPATTVRSVRTATMDDVPEMARVLGRAFCEDPLFRWLFPDPHLRMARSVRLSALEAGFGYVPHGRADVFEADEEGRRIVRGAALWTPPGGNAESTATVLRSLPHLAALVGPGRLPEVMGYLAELKASAPEEPHWYLATLGTDPVARGAGVGSALLRAGLAQADSDGVAVYLETMNPSNIGYYERYDFRVVRSVNDPSFPSTYCMLRPAV</sequence>
<name>A0ABR9HBN5_9ACTN</name>
<feature type="domain" description="N-acetyltransferase" evidence="1">
    <location>
        <begin position="67"/>
        <end position="210"/>
    </location>
</feature>
<dbReference type="SUPFAM" id="SSF55729">
    <property type="entry name" value="Acyl-CoA N-acyltransferases (Nat)"/>
    <property type="match status" value="1"/>
</dbReference>
<dbReference type="PANTHER" id="PTHR42791">
    <property type="entry name" value="GNAT FAMILY ACETYLTRANSFERASE"/>
    <property type="match status" value="1"/>
</dbReference>
<evidence type="ECO:0000259" key="1">
    <source>
        <dbReference type="PROSITE" id="PS51186"/>
    </source>
</evidence>
<keyword evidence="3" id="KW-1185">Reference proteome</keyword>
<comment type="caution">
    <text evidence="2">The sequence shown here is derived from an EMBL/GenBank/DDBJ whole genome shotgun (WGS) entry which is preliminary data.</text>
</comment>
<gene>
    <name evidence="2" type="ORF">H4W79_000651</name>
</gene>
<dbReference type="EMBL" id="JADBDY010000001">
    <property type="protein sequence ID" value="MBE1456437.1"/>
    <property type="molecule type" value="Genomic_DNA"/>
</dbReference>